<dbReference type="PANTHER" id="PTHR43767">
    <property type="entry name" value="LONG-CHAIN-FATTY-ACID--COA LIGASE"/>
    <property type="match status" value="1"/>
</dbReference>
<sequence length="543" mass="57601">MIVTPAETIDRHRTNGLWGRVTLDALFRKTAQAHPGRIAIVDAPDRSEWTGGEPRSLTYAEAEQEIERLAGFYAAVGLATDHVVGLHAPNTVDAVIAFLAALRAGLIVTPLPLHWRQKDVLEALNRIGAKGLVAADRLETRQMGHAARDVAAELFSLRFVFGLGKEIPDGLIELGPMLAEMGDGLMAPDLKRPDAAEHTATITWSRGGRTPMPVTRSHNQWIAAGFMPFLETRLDEGAHILVPYALSGLTGIGAGLLPWLLSSGTLHLHHPTALSRLAAHADAVEADYVLLPGPLAQTLDARLACRKTTVVAAWSISAPQAATFVPSHTLVDLHVADEYALVARLRGKSARIHPTALGAASAPSGSENAPALVELKAEDGEDGRPPVLSVRGPMVPETGWTAGGRNDGGLALDASGFLRTGISVTRVDGGIAGFGIPGENAPGAGDLEALDLLYQAYPEVREAAAFLVEDPVLGARLYAALVPNPGATPDARAFFAYLDAERVDLAKIPLRVLMLQVLPRHEDGTIDRARLALRVQRLAAAVA</sequence>
<dbReference type="HOGENOM" id="CLU_503325_0_0_5"/>
<accession>F2IZT4</accession>
<feature type="region of interest" description="Disordered" evidence="1">
    <location>
        <begin position="380"/>
        <end position="402"/>
    </location>
</feature>
<organism evidence="3 4">
    <name type="scientific">Polymorphum gilvum (strain LMG 25793 / CGMCC 1.9160 / SL003B-26A1)</name>
    <dbReference type="NCBI Taxonomy" id="991905"/>
    <lineage>
        <taxon>Bacteria</taxon>
        <taxon>Pseudomonadati</taxon>
        <taxon>Pseudomonadota</taxon>
        <taxon>Alphaproteobacteria</taxon>
        <taxon>Rhodobacterales</taxon>
        <taxon>Paracoccaceae</taxon>
        <taxon>Polymorphum</taxon>
    </lineage>
</organism>
<dbReference type="SUPFAM" id="SSF56801">
    <property type="entry name" value="Acetyl-CoA synthetase-like"/>
    <property type="match status" value="1"/>
</dbReference>
<dbReference type="Pfam" id="PF00501">
    <property type="entry name" value="AMP-binding"/>
    <property type="match status" value="1"/>
</dbReference>
<protein>
    <submittedName>
        <fullName evidence="3">Possible acid-CoA ligase</fullName>
    </submittedName>
</protein>
<dbReference type="InterPro" id="IPR045851">
    <property type="entry name" value="AMP-bd_C_sf"/>
</dbReference>
<dbReference type="PATRIC" id="fig|991905.3.peg.2290"/>
<evidence type="ECO:0000313" key="4">
    <source>
        <dbReference type="Proteomes" id="UP000008130"/>
    </source>
</evidence>
<keyword evidence="3" id="KW-0436">Ligase</keyword>
<evidence type="ECO:0000259" key="2">
    <source>
        <dbReference type="Pfam" id="PF00501"/>
    </source>
</evidence>
<dbReference type="STRING" id="991905.SL003B_2235"/>
<dbReference type="Proteomes" id="UP000008130">
    <property type="component" value="Chromosome"/>
</dbReference>
<dbReference type="KEGG" id="pgv:SL003B_2235"/>
<evidence type="ECO:0000313" key="3">
    <source>
        <dbReference type="EMBL" id="ADZ70660.1"/>
    </source>
</evidence>
<gene>
    <name evidence="3" type="ordered locus">SL003B_2235</name>
</gene>
<dbReference type="EMBL" id="CP002568">
    <property type="protein sequence ID" value="ADZ70660.1"/>
    <property type="molecule type" value="Genomic_DNA"/>
</dbReference>
<dbReference type="InterPro" id="IPR042099">
    <property type="entry name" value="ANL_N_sf"/>
</dbReference>
<dbReference type="GO" id="GO:0016878">
    <property type="term" value="F:acid-thiol ligase activity"/>
    <property type="evidence" value="ECO:0007669"/>
    <property type="project" value="UniProtKB-ARBA"/>
</dbReference>
<evidence type="ECO:0000256" key="1">
    <source>
        <dbReference type="SAM" id="MobiDB-lite"/>
    </source>
</evidence>
<name>F2IZT4_POLGS</name>
<reference evidence="3 4" key="1">
    <citation type="journal article" date="2011" name="J. Bacteriol.">
        <title>Complete genome sequence of Polymorphum gilvum SL003B-26A1T, a crude oil-degrading bacterium from oil-polluted saline soil.</title>
        <authorList>
            <person name="Li S.G."/>
            <person name="Tang Y.Q."/>
            <person name="Nie Y."/>
            <person name="Cai M."/>
            <person name="Wu X.L."/>
        </authorList>
    </citation>
    <scope>NUCLEOTIDE SEQUENCE [LARGE SCALE GENOMIC DNA]</scope>
    <source>
        <strain evidence="4">LMG 25793 / CGMCC 1.9160 / SL003B-26A1</strain>
    </source>
</reference>
<proteinExistence type="predicted"/>
<keyword evidence="4" id="KW-1185">Reference proteome</keyword>
<dbReference type="RefSeq" id="WP_013652978.1">
    <property type="nucleotide sequence ID" value="NC_015259.1"/>
</dbReference>
<dbReference type="PANTHER" id="PTHR43767:SF1">
    <property type="entry name" value="NONRIBOSOMAL PEPTIDE SYNTHASE PES1 (EUROFUNG)-RELATED"/>
    <property type="match status" value="1"/>
</dbReference>
<dbReference type="Gene3D" id="3.40.50.12780">
    <property type="entry name" value="N-terminal domain of ligase-like"/>
    <property type="match status" value="1"/>
</dbReference>
<dbReference type="InterPro" id="IPR000873">
    <property type="entry name" value="AMP-dep_synth/lig_dom"/>
</dbReference>
<feature type="domain" description="AMP-dependent synthetase/ligase" evidence="2">
    <location>
        <begin position="27"/>
        <end position="283"/>
    </location>
</feature>
<dbReference type="AlphaFoldDB" id="F2IZT4"/>
<dbReference type="OrthoDB" id="7842397at2"/>
<dbReference type="InterPro" id="IPR050237">
    <property type="entry name" value="ATP-dep_AMP-bd_enzyme"/>
</dbReference>
<dbReference type="eggNOG" id="COG0318">
    <property type="taxonomic scope" value="Bacteria"/>
</dbReference>
<dbReference type="Gene3D" id="3.30.300.30">
    <property type="match status" value="1"/>
</dbReference>